<dbReference type="InterPro" id="IPR029425">
    <property type="entry name" value="MMS22L_N"/>
</dbReference>
<evidence type="ECO:0000256" key="3">
    <source>
        <dbReference type="ARBA" id="ARBA00006585"/>
    </source>
</evidence>
<feature type="domain" description="Protein MMS22-like N-terminal" evidence="11">
    <location>
        <begin position="189"/>
        <end position="613"/>
    </location>
</feature>
<evidence type="ECO:0000259" key="11">
    <source>
        <dbReference type="Pfam" id="PF14910"/>
    </source>
</evidence>
<dbReference type="RefSeq" id="XP_019527972.3">
    <property type="nucleotide sequence ID" value="XM_019672427.3"/>
</dbReference>
<dbReference type="EnsemblMetazoa" id="AALFPA23_015088.R21878">
    <property type="protein sequence ID" value="AALFPA23_015088.P21878"/>
    <property type="gene ID" value="AALFPA23_015088"/>
</dbReference>
<keyword evidence="5" id="KW-0158">Chromosome</keyword>
<dbReference type="PANTHER" id="PTHR28547">
    <property type="entry name" value="PROTEIN MMS22-LIKE"/>
    <property type="match status" value="1"/>
</dbReference>
<accession>A0ABM1Z4S2</accession>
<reference evidence="13" key="2">
    <citation type="submission" date="2025-05" db="UniProtKB">
        <authorList>
            <consortium name="EnsemblMetazoa"/>
        </authorList>
    </citation>
    <scope>IDENTIFICATION</scope>
    <source>
        <strain evidence="13">Foshan</strain>
    </source>
</reference>
<evidence type="ECO:0000256" key="9">
    <source>
        <dbReference type="ARBA" id="ARBA00023242"/>
    </source>
</evidence>
<proteinExistence type="inferred from homology"/>
<evidence type="ECO:0000256" key="8">
    <source>
        <dbReference type="ARBA" id="ARBA00023204"/>
    </source>
</evidence>
<feature type="domain" description="MMS22-like C-terminal" evidence="12">
    <location>
        <begin position="725"/>
        <end position="1087"/>
    </location>
</feature>
<dbReference type="PANTHER" id="PTHR28547:SF1">
    <property type="entry name" value="PROTEIN MMS22-LIKE"/>
    <property type="match status" value="1"/>
</dbReference>
<protein>
    <recommendedName>
        <fullName evidence="4">Protein MMS22-like</fullName>
    </recommendedName>
    <alternativeName>
        <fullName evidence="10">Methyl methanesulfonate-sensitivity protein 22-like</fullName>
    </alternativeName>
</protein>
<evidence type="ECO:0000256" key="10">
    <source>
        <dbReference type="ARBA" id="ARBA00033326"/>
    </source>
</evidence>
<evidence type="ECO:0000256" key="4">
    <source>
        <dbReference type="ARBA" id="ARBA00021061"/>
    </source>
</evidence>
<keyword evidence="6" id="KW-0227">DNA damage</keyword>
<evidence type="ECO:0000256" key="5">
    <source>
        <dbReference type="ARBA" id="ARBA00022454"/>
    </source>
</evidence>
<name>A0ABM1Z4S2_AEDAL</name>
<evidence type="ECO:0000256" key="7">
    <source>
        <dbReference type="ARBA" id="ARBA00022853"/>
    </source>
</evidence>
<reference evidence="14" key="1">
    <citation type="journal article" date="2015" name="Proc. Natl. Acad. Sci. U.S.A.">
        <title>Genome sequence of the Asian Tiger mosquito, Aedes albopictus, reveals insights into its biology, genetics, and evolution.</title>
        <authorList>
            <person name="Chen X.G."/>
            <person name="Jiang X."/>
            <person name="Gu J."/>
            <person name="Xu M."/>
            <person name="Wu Y."/>
            <person name="Deng Y."/>
            <person name="Zhang C."/>
            <person name="Bonizzoni M."/>
            <person name="Dermauw W."/>
            <person name="Vontas J."/>
            <person name="Armbruster P."/>
            <person name="Huang X."/>
            <person name="Yang Y."/>
            <person name="Zhang H."/>
            <person name="He W."/>
            <person name="Peng H."/>
            <person name="Liu Y."/>
            <person name="Wu K."/>
            <person name="Chen J."/>
            <person name="Lirakis M."/>
            <person name="Topalis P."/>
            <person name="Van Leeuwen T."/>
            <person name="Hall A.B."/>
            <person name="Jiang X."/>
            <person name="Thorpe C."/>
            <person name="Mueller R.L."/>
            <person name="Sun C."/>
            <person name="Waterhouse R.M."/>
            <person name="Yan G."/>
            <person name="Tu Z.J."/>
            <person name="Fang X."/>
            <person name="James A.A."/>
        </authorList>
    </citation>
    <scope>NUCLEOTIDE SEQUENCE [LARGE SCALE GENOMIC DNA]</scope>
    <source>
        <strain evidence="14">Foshan</strain>
    </source>
</reference>
<keyword evidence="8" id="KW-0234">DNA repair</keyword>
<dbReference type="InterPro" id="IPR042320">
    <property type="entry name" value="MMS22-like"/>
</dbReference>
<keyword evidence="7" id="KW-0156">Chromatin regulator</keyword>
<evidence type="ECO:0000256" key="1">
    <source>
        <dbReference type="ARBA" id="ARBA00004123"/>
    </source>
</evidence>
<keyword evidence="14" id="KW-1185">Reference proteome</keyword>
<dbReference type="GeneID" id="109399959"/>
<comment type="similarity">
    <text evidence="3">Belongs to the MMS22 family. MMS22L subfamily.</text>
</comment>
<organism evidence="13 14">
    <name type="scientific">Aedes albopictus</name>
    <name type="common">Asian tiger mosquito</name>
    <name type="synonym">Stegomyia albopicta</name>
    <dbReference type="NCBI Taxonomy" id="7160"/>
    <lineage>
        <taxon>Eukaryota</taxon>
        <taxon>Metazoa</taxon>
        <taxon>Ecdysozoa</taxon>
        <taxon>Arthropoda</taxon>
        <taxon>Hexapoda</taxon>
        <taxon>Insecta</taxon>
        <taxon>Pterygota</taxon>
        <taxon>Neoptera</taxon>
        <taxon>Endopterygota</taxon>
        <taxon>Diptera</taxon>
        <taxon>Nematocera</taxon>
        <taxon>Culicoidea</taxon>
        <taxon>Culicidae</taxon>
        <taxon>Culicinae</taxon>
        <taxon>Aedini</taxon>
        <taxon>Aedes</taxon>
        <taxon>Stegomyia</taxon>
    </lineage>
</organism>
<evidence type="ECO:0000313" key="14">
    <source>
        <dbReference type="Proteomes" id="UP000069940"/>
    </source>
</evidence>
<dbReference type="Pfam" id="PF14910">
    <property type="entry name" value="MMS22L_N"/>
    <property type="match status" value="1"/>
</dbReference>
<evidence type="ECO:0000256" key="6">
    <source>
        <dbReference type="ARBA" id="ARBA00022763"/>
    </source>
</evidence>
<keyword evidence="9" id="KW-0539">Nucleus</keyword>
<dbReference type="Pfam" id="PF14911">
    <property type="entry name" value="MMS22L_C"/>
    <property type="match status" value="1"/>
</dbReference>
<evidence type="ECO:0000313" key="13">
    <source>
        <dbReference type="EnsemblMetazoa" id="AALFPA23_015088.P21878"/>
    </source>
</evidence>
<dbReference type="Proteomes" id="UP000069940">
    <property type="component" value="Unassembled WGS sequence"/>
</dbReference>
<evidence type="ECO:0000256" key="2">
    <source>
        <dbReference type="ARBA" id="ARBA00004286"/>
    </source>
</evidence>
<evidence type="ECO:0000259" key="12">
    <source>
        <dbReference type="Pfam" id="PF14911"/>
    </source>
</evidence>
<dbReference type="InterPro" id="IPR029424">
    <property type="entry name" value="MMS22L_C"/>
</dbReference>
<sequence length="1099" mass="127570">MESFRANVFDCLKQPDEGNSRFVNKHVRKLTEVENFKRLHSASPRIPAEGSSLRMFGCEWFDLGDKAMLEMSISARDILAKIMDEKWRRTASHFRYCLHIAEVILLLRMILGRTDSDGKELQAAISKLYNVLPEPVRAVMNTSRTSVDEMSVEMYDSFHGMLNFQWYGFLIVYEMEQRGKLGKPPEDYESIFRRLIEKLIRIAVFRYAHLSKSDLPSCGPFYCTCVRNFWFAVIIMAKSGTKQLDFWGCLHNALERVQKGADAETELPANDSLFIVWFIHGIASLRQYSHLDEQTFLETPVVETGNNFTLLDKAVKEFTEKDKPEEQLRVLLLLIRPIYCDWWRPLKHDFLFPLWEYFSKRLNSSFELPPNWLSKPAPPTINRSLTELLKQASYQASKKSYETMHYRTSSLSCFLRLLTFMVRHYSDKEQKQKVQILFNRTVLRLTPAKLALLTEQGIYNYALIMIAMVESTPYQNDHHRVSKQMLQFKLIQPGPTGNIDITIRRIITICMGNAALLVVLSRRQFDKTAYLKHLLDMIEAAWRKYGDRLQPALHVLAEAMDAVYNDVISTKRQLDKGDEKFIGGWLSRYLGGCSKSERVALYKTVSCLFNCLRLKQSYRTEDHHDLLRPLYEIVLSSAKNAFIKADKPCSIIAKVAADFTLFSTGQPFADHFYEMVSNFADNRSAHPGMRLKYVTLIVKSERASEIEQKFIIKYWLKLAFQNTAEEMREFSQLVLQMSEFRALCEIPSHDLIEEGEEPLRLFFKFVGKKYRELEGNSSMQYDMQKKIHSLFKDFDRWFLKTNASLLNKILSILALALKECAPLIYIRSNGTCLYHLAFTQYFLPMSVLTNRGVPNELVLAMRNMWYRIMDAIGRMRYDYDNVIGDHVTNMMVKWAPHFDKFKDKKDIAKPYTLLISSLNGPFVEFAFKRYLFSYVELQKDAPKTDAEIGLRLLLYVLESLQAIEDNGKIALFIRLAGSTIMTHASFCADAYPSKLVAISITFSLLDYAKGRSNQVKDELQNSLGLYIRRHLPSDTSHFYRFIAKLADRNPVFMKPAVSKIRAEIWDTECSKDDDDCKNIRRQVYQLDGAVEAIFKRHQV</sequence>
<comment type="subcellular location">
    <subcellularLocation>
        <location evidence="2">Chromosome</location>
    </subcellularLocation>
    <subcellularLocation>
        <location evidence="1">Nucleus</location>
    </subcellularLocation>
</comment>